<keyword evidence="3" id="KW-1185">Reference proteome</keyword>
<evidence type="ECO:0000313" key="2">
    <source>
        <dbReference type="EMBL" id="KNE60957.1"/>
    </source>
</evidence>
<dbReference type="Proteomes" id="UP000054350">
    <property type="component" value="Unassembled WGS sequence"/>
</dbReference>
<evidence type="ECO:0000256" key="1">
    <source>
        <dbReference type="SAM" id="MobiDB-lite"/>
    </source>
</evidence>
<feature type="region of interest" description="Disordered" evidence="1">
    <location>
        <begin position="384"/>
        <end position="404"/>
    </location>
</feature>
<accession>A0A0L0SEV4</accession>
<reference evidence="3" key="2">
    <citation type="submission" date="2009-11" db="EMBL/GenBank/DDBJ databases">
        <title>The Genome Sequence of Allomyces macrogynus strain ATCC 38327.</title>
        <authorList>
            <consortium name="The Broad Institute Genome Sequencing Platform"/>
            <person name="Russ C."/>
            <person name="Cuomo C."/>
            <person name="Shea T."/>
            <person name="Young S.K."/>
            <person name="Zeng Q."/>
            <person name="Koehrsen M."/>
            <person name="Haas B."/>
            <person name="Borodovsky M."/>
            <person name="Guigo R."/>
            <person name="Alvarado L."/>
            <person name="Berlin A."/>
            <person name="Borenstein D."/>
            <person name="Chen Z."/>
            <person name="Engels R."/>
            <person name="Freedman E."/>
            <person name="Gellesch M."/>
            <person name="Goldberg J."/>
            <person name="Griggs A."/>
            <person name="Gujja S."/>
            <person name="Heiman D."/>
            <person name="Hepburn T."/>
            <person name="Howarth C."/>
            <person name="Jen D."/>
            <person name="Larson L."/>
            <person name="Lewis B."/>
            <person name="Mehta T."/>
            <person name="Park D."/>
            <person name="Pearson M."/>
            <person name="Roberts A."/>
            <person name="Saif S."/>
            <person name="Shenoy N."/>
            <person name="Sisk P."/>
            <person name="Stolte C."/>
            <person name="Sykes S."/>
            <person name="Walk T."/>
            <person name="White J."/>
            <person name="Yandava C."/>
            <person name="Burger G."/>
            <person name="Gray M.W."/>
            <person name="Holland P.W.H."/>
            <person name="King N."/>
            <person name="Lang F.B.F."/>
            <person name="Roger A.J."/>
            <person name="Ruiz-Trillo I."/>
            <person name="Lander E."/>
            <person name="Nusbaum C."/>
        </authorList>
    </citation>
    <scope>NUCLEOTIDE SEQUENCE [LARGE SCALE GENOMIC DNA]</scope>
    <source>
        <strain evidence="3">ATCC 38327</strain>
    </source>
</reference>
<evidence type="ECO:0000313" key="3">
    <source>
        <dbReference type="Proteomes" id="UP000054350"/>
    </source>
</evidence>
<name>A0A0L0SEV4_ALLM3</name>
<protein>
    <submittedName>
        <fullName evidence="2">Uncharacterized protein</fullName>
    </submittedName>
</protein>
<proteinExistence type="predicted"/>
<dbReference type="AlphaFoldDB" id="A0A0L0SEV4"/>
<organism evidence="2 3">
    <name type="scientific">Allomyces macrogynus (strain ATCC 38327)</name>
    <name type="common">Allomyces javanicus var. macrogynus</name>
    <dbReference type="NCBI Taxonomy" id="578462"/>
    <lineage>
        <taxon>Eukaryota</taxon>
        <taxon>Fungi</taxon>
        <taxon>Fungi incertae sedis</taxon>
        <taxon>Blastocladiomycota</taxon>
        <taxon>Blastocladiomycetes</taxon>
        <taxon>Blastocladiales</taxon>
        <taxon>Blastocladiaceae</taxon>
        <taxon>Allomyces</taxon>
    </lineage>
</organism>
<gene>
    <name evidence="2" type="ORF">AMAG_06719</name>
</gene>
<feature type="compositionally biased region" description="Basic and acidic residues" evidence="1">
    <location>
        <begin position="395"/>
        <end position="404"/>
    </location>
</feature>
<sequence length="723" mass="79137">MLLPTKRKQSSAGSGSGAPDGKAEPVKKMGSVSTDTAPKDVGVITRNQIDKLTGQVLRFTENTISTISLGSRVFVPVVARLVLGPLVVGALTPVEPYQEIKETNEFWIKWRSDTEAAKRHGLVGTAHECSNQEIERFVTRRLHDALTHANAHVRLFGAVYLKGSALSLREANTPELRRRHFDDTHVHVFADLVAHLLRLEGNLGYSSLAELIALSIPIELLRLADAFLDDLAKHLDDPDFKRPVFNLAAVTKIEPPRVVNKGRKIYATGVRRVAKGANDSAKGIEYKIGRTSNGIARRNEQEYTGITAVAALAISSKLDQLALADLRSMSVLALEAAVESAVLRCFGGAITFKASVMAGEALGYRSHYSLQQRHKDVVRAHDLHENADPAPVSPNDKDKNKEKRYSKSKECGMTDCCPACGLAFSEPAAIMARPVATGGAGPNKKELRLFVFIEKINHPDTLECDQFCSTSSVLIVRGLRGEDAEALMYWDAVRHFNKVWPRWMDPSAPGNASCVGYHPDEYYGGKRDIVPDDEEAWETYDPDLYGLDEGRTEEVWEMYDPDLNGPDEGRDEANAAGGDAGMQTCRVADTKRNGALIKVEANAAGGDAGMQLAASKAMENTFDVFKIVEAVKACAGKHVKAYGKLMLTASGAMEQVRKRYGTDKTEEQLEQVAAYGILNNDIDSIKLWAIEHCKGDLVEAYGHFLIVSKNTVEVVDLTCLDDD</sequence>
<reference evidence="2 3" key="1">
    <citation type="submission" date="2009-11" db="EMBL/GenBank/DDBJ databases">
        <title>Annotation of Allomyces macrogynus ATCC 38327.</title>
        <authorList>
            <consortium name="The Broad Institute Genome Sequencing Platform"/>
            <person name="Russ C."/>
            <person name="Cuomo C."/>
            <person name="Burger G."/>
            <person name="Gray M.W."/>
            <person name="Holland P.W.H."/>
            <person name="King N."/>
            <person name="Lang F.B.F."/>
            <person name="Roger A.J."/>
            <person name="Ruiz-Trillo I."/>
            <person name="Young S.K."/>
            <person name="Zeng Q."/>
            <person name="Gargeya S."/>
            <person name="Fitzgerald M."/>
            <person name="Haas B."/>
            <person name="Abouelleil A."/>
            <person name="Alvarado L."/>
            <person name="Arachchi H.M."/>
            <person name="Berlin A."/>
            <person name="Chapman S.B."/>
            <person name="Gearin G."/>
            <person name="Goldberg J."/>
            <person name="Griggs A."/>
            <person name="Gujja S."/>
            <person name="Hansen M."/>
            <person name="Heiman D."/>
            <person name="Howarth C."/>
            <person name="Larimer J."/>
            <person name="Lui A."/>
            <person name="MacDonald P.J.P."/>
            <person name="McCowen C."/>
            <person name="Montmayeur A."/>
            <person name="Murphy C."/>
            <person name="Neiman D."/>
            <person name="Pearson M."/>
            <person name="Priest M."/>
            <person name="Roberts A."/>
            <person name="Saif S."/>
            <person name="Shea T."/>
            <person name="Sisk P."/>
            <person name="Stolte C."/>
            <person name="Sykes S."/>
            <person name="Wortman J."/>
            <person name="Nusbaum C."/>
            <person name="Birren B."/>
        </authorList>
    </citation>
    <scope>NUCLEOTIDE SEQUENCE [LARGE SCALE GENOMIC DNA]</scope>
    <source>
        <strain evidence="2 3">ATCC 38327</strain>
    </source>
</reference>
<dbReference type="VEuPathDB" id="FungiDB:AMAG_06719"/>
<feature type="region of interest" description="Disordered" evidence="1">
    <location>
        <begin position="1"/>
        <end position="38"/>
    </location>
</feature>
<dbReference type="OrthoDB" id="10552016at2759"/>
<dbReference type="EMBL" id="GG745337">
    <property type="protein sequence ID" value="KNE60957.1"/>
    <property type="molecule type" value="Genomic_DNA"/>
</dbReference>